<feature type="domain" description="Neurotransmitter-gated ion-channel ligand-binding" evidence="6">
    <location>
        <begin position="15"/>
        <end position="213"/>
    </location>
</feature>
<protein>
    <submittedName>
        <fullName evidence="8">Uncharacterized protein</fullName>
    </submittedName>
</protein>
<dbReference type="InterPro" id="IPR036719">
    <property type="entry name" value="Neuro-gated_channel_TM_sf"/>
</dbReference>
<dbReference type="Pfam" id="PF02931">
    <property type="entry name" value="Neur_chan_LBD"/>
    <property type="match status" value="1"/>
</dbReference>
<keyword evidence="3 5" id="KW-1133">Transmembrane helix</keyword>
<evidence type="ECO:0000313" key="9">
    <source>
        <dbReference type="Proteomes" id="UP001186944"/>
    </source>
</evidence>
<dbReference type="InterPro" id="IPR006202">
    <property type="entry name" value="Neur_chan_lig-bd"/>
</dbReference>
<proteinExistence type="inferred from homology"/>
<dbReference type="FunFam" id="2.70.170.10:FF:000028">
    <property type="entry name" value="AcetylCholine Receptor"/>
    <property type="match status" value="1"/>
</dbReference>
<dbReference type="Gene3D" id="1.20.58.390">
    <property type="entry name" value="Neurotransmitter-gated ion-channel transmembrane domain"/>
    <property type="match status" value="1"/>
</dbReference>
<dbReference type="InterPro" id="IPR018000">
    <property type="entry name" value="Neurotransmitter_ion_chnl_CS"/>
</dbReference>
<reference evidence="8" key="1">
    <citation type="submission" date="2019-08" db="EMBL/GenBank/DDBJ databases">
        <title>The improved chromosome-level genome for the pearl oyster Pinctada fucata martensii using PacBio sequencing and Hi-C.</title>
        <authorList>
            <person name="Zheng Z."/>
        </authorList>
    </citation>
    <scope>NUCLEOTIDE SEQUENCE</scope>
    <source>
        <strain evidence="8">ZZ-2019</strain>
        <tissue evidence="8">Adductor muscle</tissue>
    </source>
</reference>
<accession>A0AA89C536</accession>
<feature type="domain" description="Neurotransmitter-gated ion-channel transmembrane" evidence="7">
    <location>
        <begin position="220"/>
        <end position="307"/>
    </location>
</feature>
<dbReference type="InterPro" id="IPR006201">
    <property type="entry name" value="Neur_channel"/>
</dbReference>
<organism evidence="8 9">
    <name type="scientific">Pinctada imbricata</name>
    <name type="common">Atlantic pearl-oyster</name>
    <name type="synonym">Pinctada martensii</name>
    <dbReference type="NCBI Taxonomy" id="66713"/>
    <lineage>
        <taxon>Eukaryota</taxon>
        <taxon>Metazoa</taxon>
        <taxon>Spiralia</taxon>
        <taxon>Lophotrochozoa</taxon>
        <taxon>Mollusca</taxon>
        <taxon>Bivalvia</taxon>
        <taxon>Autobranchia</taxon>
        <taxon>Pteriomorphia</taxon>
        <taxon>Pterioida</taxon>
        <taxon>Pterioidea</taxon>
        <taxon>Pteriidae</taxon>
        <taxon>Pinctada</taxon>
    </lineage>
</organism>
<dbReference type="Pfam" id="PF02932">
    <property type="entry name" value="Neur_chan_memb"/>
    <property type="match status" value="1"/>
</dbReference>
<evidence type="ECO:0000259" key="7">
    <source>
        <dbReference type="Pfam" id="PF02932"/>
    </source>
</evidence>
<dbReference type="SUPFAM" id="SSF90112">
    <property type="entry name" value="Neurotransmitter-gated ion-channel transmembrane pore"/>
    <property type="match status" value="1"/>
</dbReference>
<keyword evidence="2 5" id="KW-0812">Transmembrane</keyword>
<evidence type="ECO:0000259" key="6">
    <source>
        <dbReference type="Pfam" id="PF02931"/>
    </source>
</evidence>
<dbReference type="CDD" id="cd19051">
    <property type="entry name" value="LGIC_TM_cation"/>
    <property type="match status" value="1"/>
</dbReference>
<name>A0AA89C536_PINIB</name>
<keyword evidence="5" id="KW-0407">Ion channel</keyword>
<dbReference type="Proteomes" id="UP001186944">
    <property type="component" value="Unassembled WGS sequence"/>
</dbReference>
<evidence type="ECO:0000256" key="4">
    <source>
        <dbReference type="ARBA" id="ARBA00023136"/>
    </source>
</evidence>
<dbReference type="InterPro" id="IPR006029">
    <property type="entry name" value="Neurotrans-gated_channel_TM"/>
</dbReference>
<dbReference type="GO" id="GO:0016020">
    <property type="term" value="C:membrane"/>
    <property type="evidence" value="ECO:0007669"/>
    <property type="project" value="UniProtKB-SubCell"/>
</dbReference>
<dbReference type="GO" id="GO:0004888">
    <property type="term" value="F:transmembrane signaling receptor activity"/>
    <property type="evidence" value="ECO:0007669"/>
    <property type="project" value="InterPro"/>
</dbReference>
<dbReference type="GO" id="GO:0005230">
    <property type="term" value="F:extracellular ligand-gated monoatomic ion channel activity"/>
    <property type="evidence" value="ECO:0007669"/>
    <property type="project" value="InterPro"/>
</dbReference>
<dbReference type="CDD" id="cd18989">
    <property type="entry name" value="LGIC_ECD_cation"/>
    <property type="match status" value="1"/>
</dbReference>
<comment type="caution">
    <text evidence="8">The sequence shown here is derived from an EMBL/GenBank/DDBJ whole genome shotgun (WGS) entry which is preliminary data.</text>
</comment>
<feature type="transmembrane region" description="Helical" evidence="5">
    <location>
        <begin position="214"/>
        <end position="240"/>
    </location>
</feature>
<feature type="transmembrane region" description="Helical" evidence="5">
    <location>
        <begin position="276"/>
        <end position="298"/>
    </location>
</feature>
<evidence type="ECO:0000256" key="5">
    <source>
        <dbReference type="RuleBase" id="RU000687"/>
    </source>
</evidence>
<comment type="similarity">
    <text evidence="5">Belongs to the ligand-gated ion channel (TC 1.A.9) family.</text>
</comment>
<feature type="transmembrane region" description="Helical" evidence="5">
    <location>
        <begin position="246"/>
        <end position="264"/>
    </location>
</feature>
<keyword evidence="5" id="KW-0406">Ion transport</keyword>
<evidence type="ECO:0000256" key="2">
    <source>
        <dbReference type="ARBA" id="ARBA00022692"/>
    </source>
</evidence>
<dbReference type="PRINTS" id="PR00252">
    <property type="entry name" value="NRIONCHANNEL"/>
</dbReference>
<dbReference type="SUPFAM" id="SSF63712">
    <property type="entry name" value="Nicotinic receptor ligand binding domain-like"/>
    <property type="match status" value="1"/>
</dbReference>
<evidence type="ECO:0000256" key="3">
    <source>
        <dbReference type="ARBA" id="ARBA00022989"/>
    </source>
</evidence>
<keyword evidence="9" id="KW-1185">Reference proteome</keyword>
<keyword evidence="5" id="KW-0813">Transport</keyword>
<dbReference type="PROSITE" id="PS00236">
    <property type="entry name" value="NEUROTR_ION_CHANNEL"/>
    <property type="match status" value="1"/>
</dbReference>
<dbReference type="EMBL" id="VSWD01000003">
    <property type="protein sequence ID" value="KAK3106417.1"/>
    <property type="molecule type" value="Genomic_DNA"/>
</dbReference>
<sequence>MDFLINTEATPSDMERLYNNLFSSYNKAIRPFQTGTWTTEISFVYIVENINGMDEVAETMTTAGKLRILWNDTTLSWNASNYSGISLMYISQNSIWKPDLVLANGNGKITELGGSYFYVAISDNGQMHWDPYEVFTTLCAIDITYFPFDKQECFIKFSIWNHFYSEVIIKADSKVVMETAGNGIWQVDGTSSDIGVTRTQSTAHFRIKLRRKPYYFIFNIVLPIIFLGFVSTFVFLVPVVSGEKTGYSITIFLSFAVFLSILSAEIPKNSDKRCLLSIYVMCEVVLSILILIITNIQLRLYHRSSEHVGDLYRIIIRSYRKCFKTKIVPNQSETRDDTTDTDMYSLKGVKTDLESVNINAKFEIIENHQVIDSTSEEVCWTDVSNAIDGIMFPILTSLNVVFTTAMFAIICSN</sequence>
<evidence type="ECO:0000313" key="8">
    <source>
        <dbReference type="EMBL" id="KAK3106417.1"/>
    </source>
</evidence>
<comment type="subcellular location">
    <subcellularLocation>
        <location evidence="1">Membrane</location>
        <topology evidence="1">Multi-pass membrane protein</topology>
    </subcellularLocation>
</comment>
<dbReference type="InterPro" id="IPR036734">
    <property type="entry name" value="Neur_chan_lig-bd_sf"/>
</dbReference>
<dbReference type="AlphaFoldDB" id="A0AA89C536"/>
<dbReference type="InterPro" id="IPR038050">
    <property type="entry name" value="Neuro_actylchol_rec"/>
</dbReference>
<evidence type="ECO:0000256" key="1">
    <source>
        <dbReference type="ARBA" id="ARBA00004141"/>
    </source>
</evidence>
<keyword evidence="4 5" id="KW-0472">Membrane</keyword>
<feature type="transmembrane region" description="Helical" evidence="5">
    <location>
        <begin position="390"/>
        <end position="411"/>
    </location>
</feature>
<gene>
    <name evidence="8" type="ORF">FSP39_019525</name>
</gene>
<dbReference type="PANTHER" id="PTHR18945">
    <property type="entry name" value="NEUROTRANSMITTER GATED ION CHANNEL"/>
    <property type="match status" value="1"/>
</dbReference>
<dbReference type="Gene3D" id="2.70.170.10">
    <property type="entry name" value="Neurotransmitter-gated ion-channel ligand-binding domain"/>
    <property type="match status" value="1"/>
</dbReference>